<evidence type="ECO:0000313" key="2">
    <source>
        <dbReference type="EMBL" id="KAB0875873.1"/>
    </source>
</evidence>
<proteinExistence type="inferred from homology"/>
<name>A0A2T7AXR4_9ENTR</name>
<reference evidence="2 5" key="2">
    <citation type="submission" date="2019-08" db="EMBL/GenBank/DDBJ databases">
        <title>Prevalence, distribution, and phylogeny of type two toxin-antitoxin genes possessed by Cronobacter species where C. sakazakii homologs follow sequence type lineages.</title>
        <authorList>
            <person name="Finkelstein S."/>
            <person name="Negrete F."/>
            <person name="Jang H."/>
            <person name="Gopinath G.R."/>
            <person name="Tall B.D."/>
        </authorList>
    </citation>
    <scope>NUCLEOTIDE SEQUENCE [LARGE SCALE GENOMIC DNA]</scope>
    <source>
        <strain evidence="2 5">MOD1_GK1257</strain>
    </source>
</reference>
<dbReference type="HAMAP" id="MF_01549">
    <property type="entry name" value="DsrB"/>
    <property type="match status" value="1"/>
</dbReference>
<dbReference type="AlphaFoldDB" id="A0A2T7AXR4"/>
<dbReference type="NCBIfam" id="NF007981">
    <property type="entry name" value="PRK10708.1"/>
    <property type="match status" value="1"/>
</dbReference>
<dbReference type="OrthoDB" id="6548256at2"/>
<reference evidence="3 4" key="1">
    <citation type="submission" date="2016-12" db="EMBL/GenBank/DDBJ databases">
        <title>Analysis of the Molecular Diversity Among Cronobacter Species Isolated from Filth Flies Using a Pan Genomic DNA Microarray.</title>
        <authorList>
            <person name="Pava-Ripoll M."/>
            <person name="Tall B."/>
            <person name="Farber J."/>
            <person name="Fanning S."/>
            <person name="Lehner A."/>
            <person name="Stephan R."/>
            <person name="Pagotto F."/>
            <person name="Iverson C."/>
            <person name="Ziobro G."/>
            <person name="Miller A."/>
            <person name="Pearson R."/>
            <person name="Yan Q."/>
            <person name="Kim M."/>
            <person name="Jeong S."/>
            <person name="Park J."/>
            <person name="Jun S."/>
            <person name="Choi H."/>
            <person name="Chung T."/>
            <person name="Yoo Y."/>
            <person name="Park E."/>
            <person name="Hwang S."/>
            <person name="Lee B."/>
            <person name="Sathyamoorthy V."/>
            <person name="Carter L."/>
            <person name="Mammel M."/>
            <person name="Jackson S."/>
            <person name="Kothary M."/>
            <person name="Patel I."/>
            <person name="Grim C."/>
            <person name="Gopinath G."/>
            <person name="Gangiredla J."/>
            <person name="Chase H."/>
        </authorList>
    </citation>
    <scope>NUCLEOTIDE SEQUENCE [LARGE SCALE GENOMIC DNA]</scope>
    <source>
        <strain evidence="3 4">MOD1-Md1s</strain>
    </source>
</reference>
<dbReference type="Proteomes" id="UP000469927">
    <property type="component" value="Unassembled WGS sequence"/>
</dbReference>
<evidence type="ECO:0000313" key="3">
    <source>
        <dbReference type="EMBL" id="PUX17289.1"/>
    </source>
</evidence>
<dbReference type="Proteomes" id="UP000244378">
    <property type="component" value="Unassembled WGS sequence"/>
</dbReference>
<evidence type="ECO:0000313" key="4">
    <source>
        <dbReference type="Proteomes" id="UP000244378"/>
    </source>
</evidence>
<evidence type="ECO:0000256" key="1">
    <source>
        <dbReference type="HAMAP-Rule" id="MF_01549"/>
    </source>
</evidence>
<gene>
    <name evidence="1 2" type="primary">dsrB</name>
    <name evidence="3" type="ORF">AUN14_03865</name>
    <name evidence="2" type="ORF">FZI19_14795</name>
</gene>
<evidence type="ECO:0000313" key="5">
    <source>
        <dbReference type="Proteomes" id="UP000469927"/>
    </source>
</evidence>
<protein>
    <recommendedName>
        <fullName evidence="1">Protein DsrB</fullName>
    </recommendedName>
</protein>
<organism evidence="3 4">
    <name type="scientific">Cronobacter muytjensii</name>
    <dbReference type="NCBI Taxonomy" id="413501"/>
    <lineage>
        <taxon>Bacteria</taxon>
        <taxon>Pseudomonadati</taxon>
        <taxon>Pseudomonadota</taxon>
        <taxon>Gammaproteobacteria</taxon>
        <taxon>Enterobacterales</taxon>
        <taxon>Enterobacteriaceae</taxon>
        <taxon>Cronobacter</taxon>
    </lineage>
</organism>
<accession>A0A2T7AXR4</accession>
<sequence>MFLCSTVHFARPRVADIQFKLFAQLPTRILPVRIRLRRGDAVWRALLVLADDLNRAQQGVDIGLRRVWRGILQFHGTYLRRPHPYKYSQARARNHAPGASKAVLFYTGSIVIRGAVMNVNDRVTVKTDGGPRRPGVVLAVEPFNEGTMYLVSLEDYPLGIWFFNEKDHPDGIFVEKVE</sequence>
<dbReference type="EMBL" id="WAGD01000045">
    <property type="protein sequence ID" value="KAB0875873.1"/>
    <property type="molecule type" value="Genomic_DNA"/>
</dbReference>
<comment type="caution">
    <text evidence="3">The sequence shown here is derived from an EMBL/GenBank/DDBJ whole genome shotgun (WGS) entry which is preliminary data.</text>
</comment>
<keyword evidence="5" id="KW-1185">Reference proteome</keyword>
<dbReference type="InterPro" id="IPR019717">
    <property type="entry name" value="Dextransucrase_DSRB"/>
</dbReference>
<dbReference type="EMBL" id="MSAE01000004">
    <property type="protein sequence ID" value="PUX17289.1"/>
    <property type="molecule type" value="Genomic_DNA"/>
</dbReference>
<comment type="similarity">
    <text evidence="1">Belongs to the DsrB family.</text>
</comment>
<dbReference type="Pfam" id="PF10781">
    <property type="entry name" value="DSRB"/>
    <property type="match status" value="1"/>
</dbReference>